<dbReference type="GO" id="GO:0004315">
    <property type="term" value="F:3-oxoacyl-[acyl-carrier-protein] synthase activity"/>
    <property type="evidence" value="ECO:0007669"/>
    <property type="project" value="InterPro"/>
</dbReference>
<dbReference type="Pfam" id="PF16197">
    <property type="entry name" value="KAsynt_C_assoc"/>
    <property type="match status" value="1"/>
</dbReference>
<feature type="region of interest" description="Disordered" evidence="4">
    <location>
        <begin position="892"/>
        <end position="912"/>
    </location>
</feature>
<feature type="compositionally biased region" description="Low complexity" evidence="4">
    <location>
        <begin position="892"/>
        <end position="906"/>
    </location>
</feature>
<feature type="region of interest" description="Disordered" evidence="4">
    <location>
        <begin position="546"/>
        <end position="875"/>
    </location>
</feature>
<dbReference type="Gene3D" id="1.10.1200.10">
    <property type="entry name" value="ACP-like"/>
    <property type="match status" value="1"/>
</dbReference>
<dbReference type="GO" id="GO:0071770">
    <property type="term" value="P:DIM/DIP cell wall layer assembly"/>
    <property type="evidence" value="ECO:0007669"/>
    <property type="project" value="TreeGrafter"/>
</dbReference>
<dbReference type="Pfam" id="PF02801">
    <property type="entry name" value="Ketoacyl-synt_C"/>
    <property type="match status" value="1"/>
</dbReference>
<dbReference type="InterPro" id="IPR036736">
    <property type="entry name" value="ACP-like_sf"/>
</dbReference>
<gene>
    <name evidence="6" type="ORF">LX16_0671</name>
</gene>
<evidence type="ECO:0000256" key="2">
    <source>
        <dbReference type="ARBA" id="ARBA00022553"/>
    </source>
</evidence>
<dbReference type="InterPro" id="IPR032821">
    <property type="entry name" value="PKS_assoc"/>
</dbReference>
<dbReference type="SUPFAM" id="SSF47336">
    <property type="entry name" value="ACP-like"/>
    <property type="match status" value="1"/>
</dbReference>
<keyword evidence="1" id="KW-0596">Phosphopantetheine</keyword>
<feature type="compositionally biased region" description="Low complexity" evidence="4">
    <location>
        <begin position="670"/>
        <end position="691"/>
    </location>
</feature>
<dbReference type="OrthoDB" id="4516163at2"/>
<organism evidence="6 7">
    <name type="scientific">Stackebrandtia albiflava</name>
    <dbReference type="NCBI Taxonomy" id="406432"/>
    <lineage>
        <taxon>Bacteria</taxon>
        <taxon>Bacillati</taxon>
        <taxon>Actinomycetota</taxon>
        <taxon>Actinomycetes</taxon>
        <taxon>Glycomycetales</taxon>
        <taxon>Glycomycetaceae</taxon>
        <taxon>Stackebrandtia</taxon>
    </lineage>
</organism>
<dbReference type="PROSITE" id="PS00606">
    <property type="entry name" value="KS3_1"/>
    <property type="match status" value="1"/>
</dbReference>
<dbReference type="InterPro" id="IPR016036">
    <property type="entry name" value="Malonyl_transacylase_ACP-bd"/>
</dbReference>
<reference evidence="6 7" key="1">
    <citation type="journal article" date="2013" name="Stand. Genomic Sci.">
        <title>Genomic Encyclopedia of Type Strains, Phase I: The one thousand microbial genomes (KMG-I) project.</title>
        <authorList>
            <person name="Kyrpides N.C."/>
            <person name="Woyke T."/>
            <person name="Eisen J.A."/>
            <person name="Garrity G."/>
            <person name="Lilburn T.G."/>
            <person name="Beck B.J."/>
            <person name="Whitman W.B."/>
            <person name="Hugenholtz P."/>
            <person name="Klenk H.P."/>
        </authorList>
    </citation>
    <scope>NUCLEOTIDE SEQUENCE [LARGE SCALE GENOMIC DNA]</scope>
    <source>
        <strain evidence="6 7">DSM 45044</strain>
    </source>
</reference>
<dbReference type="GO" id="GO:0004312">
    <property type="term" value="F:fatty acid synthase activity"/>
    <property type="evidence" value="ECO:0007669"/>
    <property type="project" value="TreeGrafter"/>
</dbReference>
<feature type="compositionally biased region" description="Low complexity" evidence="4">
    <location>
        <begin position="804"/>
        <end position="819"/>
    </location>
</feature>
<dbReference type="Gene3D" id="3.30.70.3290">
    <property type="match status" value="1"/>
</dbReference>
<dbReference type="PROSITE" id="PS52004">
    <property type="entry name" value="KS3_2"/>
    <property type="match status" value="1"/>
</dbReference>
<dbReference type="Pfam" id="PF00550">
    <property type="entry name" value="PP-binding"/>
    <property type="match status" value="1"/>
</dbReference>
<dbReference type="EMBL" id="VLLL01000005">
    <property type="protein sequence ID" value="TWJ14976.1"/>
    <property type="molecule type" value="Genomic_DNA"/>
</dbReference>
<dbReference type="GO" id="GO:0006633">
    <property type="term" value="P:fatty acid biosynthetic process"/>
    <property type="evidence" value="ECO:0007669"/>
    <property type="project" value="InterPro"/>
</dbReference>
<dbReference type="RefSeq" id="WP_147132889.1">
    <property type="nucleotide sequence ID" value="NZ_BAABIJ010000001.1"/>
</dbReference>
<dbReference type="Gene3D" id="3.30.300.30">
    <property type="match status" value="1"/>
</dbReference>
<feature type="compositionally biased region" description="Pro residues" evidence="4">
    <location>
        <begin position="591"/>
        <end position="609"/>
    </location>
</feature>
<feature type="compositionally biased region" description="Pro residues" evidence="4">
    <location>
        <begin position="554"/>
        <end position="572"/>
    </location>
</feature>
<dbReference type="PROSITE" id="PS00455">
    <property type="entry name" value="AMP_BINDING"/>
    <property type="match status" value="1"/>
</dbReference>
<dbReference type="Pfam" id="PF00109">
    <property type="entry name" value="ketoacyl-synt"/>
    <property type="match status" value="1"/>
</dbReference>
<dbReference type="InterPro" id="IPR020845">
    <property type="entry name" value="AMP-binding_CS"/>
</dbReference>
<dbReference type="GO" id="GO:0031177">
    <property type="term" value="F:phosphopantetheine binding"/>
    <property type="evidence" value="ECO:0007669"/>
    <property type="project" value="InterPro"/>
</dbReference>
<dbReference type="InterPro" id="IPR000873">
    <property type="entry name" value="AMP-dep_synth/lig_dom"/>
</dbReference>
<dbReference type="SMART" id="SM00827">
    <property type="entry name" value="PKS_AT"/>
    <property type="match status" value="1"/>
</dbReference>
<dbReference type="InterPro" id="IPR045851">
    <property type="entry name" value="AMP-bd_C_sf"/>
</dbReference>
<dbReference type="InterPro" id="IPR014030">
    <property type="entry name" value="Ketoacyl_synth_N"/>
</dbReference>
<dbReference type="InterPro" id="IPR014031">
    <property type="entry name" value="Ketoacyl_synth_C"/>
</dbReference>
<dbReference type="SMART" id="SM00825">
    <property type="entry name" value="PKS_KS"/>
    <property type="match status" value="1"/>
</dbReference>
<protein>
    <submittedName>
        <fullName evidence="6">Acyl transferase domain-containing protein</fullName>
    </submittedName>
</protein>
<dbReference type="InterPro" id="IPR016035">
    <property type="entry name" value="Acyl_Trfase/lysoPLipase"/>
</dbReference>
<evidence type="ECO:0000313" key="7">
    <source>
        <dbReference type="Proteomes" id="UP000321617"/>
    </source>
</evidence>
<evidence type="ECO:0000256" key="3">
    <source>
        <dbReference type="ARBA" id="ARBA00022679"/>
    </source>
</evidence>
<feature type="domain" description="Ketosynthase family 3 (KS3)" evidence="5">
    <location>
        <begin position="1000"/>
        <end position="1433"/>
    </location>
</feature>
<proteinExistence type="predicted"/>
<dbReference type="PANTHER" id="PTHR43775">
    <property type="entry name" value="FATTY ACID SYNTHASE"/>
    <property type="match status" value="1"/>
</dbReference>
<name>A0A562VAR9_9ACTN</name>
<evidence type="ECO:0000313" key="6">
    <source>
        <dbReference type="EMBL" id="TWJ14976.1"/>
    </source>
</evidence>
<feature type="compositionally biased region" description="Low complexity" evidence="4">
    <location>
        <begin position="648"/>
        <end position="662"/>
    </location>
</feature>
<dbReference type="CDD" id="cd00833">
    <property type="entry name" value="PKS"/>
    <property type="match status" value="1"/>
</dbReference>
<dbReference type="InterPro" id="IPR001227">
    <property type="entry name" value="Ac_transferase_dom_sf"/>
</dbReference>
<dbReference type="InterPro" id="IPR020806">
    <property type="entry name" value="PKS_PP-bd"/>
</dbReference>
<dbReference type="InterPro" id="IPR050091">
    <property type="entry name" value="PKS_NRPS_Biosynth_Enz"/>
</dbReference>
<evidence type="ECO:0000256" key="4">
    <source>
        <dbReference type="SAM" id="MobiDB-lite"/>
    </source>
</evidence>
<evidence type="ECO:0000259" key="5">
    <source>
        <dbReference type="PROSITE" id="PS52004"/>
    </source>
</evidence>
<dbReference type="GO" id="GO:0005886">
    <property type="term" value="C:plasma membrane"/>
    <property type="evidence" value="ECO:0007669"/>
    <property type="project" value="TreeGrafter"/>
</dbReference>
<keyword evidence="7" id="KW-1185">Reference proteome</keyword>
<dbReference type="InterPro" id="IPR009081">
    <property type="entry name" value="PP-bd_ACP"/>
</dbReference>
<dbReference type="SUPFAM" id="SSF55048">
    <property type="entry name" value="Probable ACP-binding domain of malonyl-CoA ACP transacylase"/>
    <property type="match status" value="1"/>
</dbReference>
<evidence type="ECO:0000256" key="1">
    <source>
        <dbReference type="ARBA" id="ARBA00022450"/>
    </source>
</evidence>
<dbReference type="Gene3D" id="3.40.47.10">
    <property type="match status" value="1"/>
</dbReference>
<dbReference type="InterPro" id="IPR014043">
    <property type="entry name" value="Acyl_transferase_dom"/>
</dbReference>
<dbReference type="SUPFAM" id="SSF53901">
    <property type="entry name" value="Thiolase-like"/>
    <property type="match status" value="1"/>
</dbReference>
<dbReference type="InterPro" id="IPR018201">
    <property type="entry name" value="Ketoacyl_synth_AS"/>
</dbReference>
<dbReference type="SMART" id="SM00823">
    <property type="entry name" value="PKS_PP"/>
    <property type="match status" value="1"/>
</dbReference>
<dbReference type="Gene3D" id="3.40.366.10">
    <property type="entry name" value="Malonyl-Coenzyme A Acyl Carrier Protein, domain 2"/>
    <property type="match status" value="1"/>
</dbReference>
<dbReference type="InterPro" id="IPR042099">
    <property type="entry name" value="ANL_N_sf"/>
</dbReference>
<accession>A0A562VAR9</accession>
<dbReference type="SUPFAM" id="SSF56801">
    <property type="entry name" value="Acetyl-CoA synthetase-like"/>
    <property type="match status" value="1"/>
</dbReference>
<keyword evidence="2" id="KW-0597">Phosphoprotein</keyword>
<feature type="compositionally biased region" description="Low complexity" evidence="4">
    <location>
        <begin position="698"/>
        <end position="714"/>
    </location>
</feature>
<dbReference type="Pfam" id="PF00501">
    <property type="entry name" value="AMP-binding"/>
    <property type="match status" value="1"/>
</dbReference>
<dbReference type="GO" id="GO:0005737">
    <property type="term" value="C:cytoplasm"/>
    <property type="evidence" value="ECO:0007669"/>
    <property type="project" value="TreeGrafter"/>
</dbReference>
<keyword evidence="3 6" id="KW-0808">Transferase</keyword>
<dbReference type="PANTHER" id="PTHR43775:SF37">
    <property type="entry name" value="SI:DKEY-61P9.11"/>
    <property type="match status" value="1"/>
</dbReference>
<dbReference type="SUPFAM" id="SSF52151">
    <property type="entry name" value="FabD/lysophospholipase-like"/>
    <property type="match status" value="1"/>
</dbReference>
<dbReference type="InterPro" id="IPR016039">
    <property type="entry name" value="Thiolase-like"/>
</dbReference>
<dbReference type="Proteomes" id="UP000321617">
    <property type="component" value="Unassembled WGS sequence"/>
</dbReference>
<dbReference type="Pfam" id="PF00698">
    <property type="entry name" value="Acyl_transf_1"/>
    <property type="match status" value="1"/>
</dbReference>
<dbReference type="InterPro" id="IPR020841">
    <property type="entry name" value="PKS_Beta-ketoAc_synthase_dom"/>
</dbReference>
<dbReference type="Gene3D" id="3.40.50.12780">
    <property type="entry name" value="N-terminal domain of ligase-like"/>
    <property type="match status" value="1"/>
</dbReference>
<sequence>MTGYIVTGEPLQWEPDDPPGIAAALVRAARVAPEAGVGAVSSQGRSTLLPYPVFLYRARRLLSGLRAAGLDPGDTVILQVDGVHEHLIAMWGCLLGGIRPLVATVPETPERWEPHVERLRHAWEALERPPILVDDVANSPAGRLTDAVLLPLAELSDHAADTTTATERPGEPVMYLMSSGSTGRPKVIGLTDRGLRELGAGARRQLGMAVGDGCFNWLPLDHSGALLLYHVAPVYLAATNWHSPTGRILADPLRWLTDTAALGAHHTWSPNFGYRLVSDAIARRGLPDVDLSAVKTLVSGGEQILPEVMDTFLADVAPTGLTPGVFRPCWGMTETTTAIAFGRYDHPHATVLVGDRRLVGVGEPSPGAEFRVTGPDGGTLPEGEIGALQVRSGRVTCGHAGDPQADREAFTSDGWLRTGDMAMLLDGRLTITGRQKDVIILNGDNHDCHRIESVVAEVPGIRADRVAAVGVPDAARGTETLTVVFVPVEPGAAAEPTALIDAARARVAQRLGLTAAIVIAVPEHEFPVTGSGKIQRAVIRRRLTDLAPGGARPPADPNPPRPPAAPRTPPAAAPAAEPAAPVTWRTRKPAPEPAPTPPQTPAPAAAAPPPHDEWTAANPSWAHIPRRTGDPAPASPDAMEPETPPTPDAATPAETATTATPAPSRPAQQAPVTPTVPEPAATAEAAPSPAIEPRPHAAPDTTAPAATEVTATADSVAPAADTTPSMVEEMPPGPPTPRVPENAPATTDEAPAPVATTEDATSAPAEAARTEVEPESSTPADTEDTPGFAVAVRASLRRARSPLDEAAAPAPDTAEVTTTHAAPSDDVPTPVAPAGDPAPSASQAAVIGTEAPADEEAAAPAPSLGHDPAASASRAAVLDTVDAAPADLAGDSAAAPAEEPAADPAGNPTGDHRRVRAHVLAACRDVYGHDLDLDRPLYEQGVDSVRLPALAEALTARTGHDVDTTTLLRHGDLDGLVAELTGTGRAGDAVTVTAPDVTTDDRIAVIGMAARFPGADDLDRYWTNILSGVDSIRRFDDETLAAAGIPTHVYRNPDYVPVSGTLGEGSPEAVAEFDADLFGVPAAEAALTDPQQRIFLEVCQQALEDAGRAGAGERVGLYAGCGMNLYAGHDYLSSNLARLSTDPVAAMQIAIGNRPDFLATRVAYRLGLTGPAVTVQTACSTGLVAVHQAVRALQAGDTDVALAGAASLHIPATTGYTCVEGTMMSPTGRCRSFDADADGTVGGNGVAVVVLKRLDRAVADGDTVHAVVAGTAVNNDGGDKVGFTAPSVSGQVAAITAAMDAAGVTAEQVGYVEAHGTGTRLGDPVEVRALTEAYDSRRSGGTPYRVRLGSVKANIGHLDACAGMAGLIKVILMLRHRTIPPQIHFRRLNPAIAPGPFHVGTDAADWPAGPHPRTAAVQALGVGGTNAHVVVQEAPAPVAHPRRAPGGAILTGHTPEALRELADGLAARLREPDAPDVSDVFTTTALGRPHRRHRIAVFADTAAELAAALTRATATDSAGRPGPPAFVFSGQGALRNGFARSLYDHSRDFADIVDRCVTACPDPDLTAALLTPDDRPVTTALVQPAMFTFQAATLAAWRALGVAPGIVAGHSVGEYAAWHAAGAMDAETGVRVTALRGALTARRTPEGGMLAVRADRRTVDAVLAVVDELDLAVVNGAREFVIAGDEAGIDAAAGLLSRRDVPTTRLPVRRAFHSRLLDGMLDDFAAGLRGETFSPTRIPLITCVDGRLLPPGTTPDVADLVSQTRRTARWDLVLDTAGTDDAHRFVEIGPEPVLTGIGRRNLPSAEWLAAGDPGAMTAAAGRLHCAGVPVDWRRLAAGGRRVPLPTHPFHRVRHWIDHDTTSP</sequence>
<comment type="caution">
    <text evidence="6">The sequence shown here is derived from an EMBL/GenBank/DDBJ whole genome shotgun (WGS) entry which is preliminary data.</text>
</comment>